<sequence>MTRTYDIHVHTRVSPCSRNEPEDIIDRAVAAGLDGIAVTDHDSVQGGVDVATLAPPELEIIVGAELTTSQGHLLALGIDETPPVGTETLDAIQFVHDHSGVAVLAHPFDSFRQTYQADLEAIADAVDGVEVKNSRCLLTRFNTRAEVFADEHDLPVTGGSDAHFPMEVGRAVTRCEGPLLEAIRSGKSTAAGRDGYLSGHVATKLNDALSLLGR</sequence>
<gene>
    <name evidence="2" type="ORF">SAMN04488065_2897</name>
</gene>
<dbReference type="SUPFAM" id="SSF89550">
    <property type="entry name" value="PHP domain-like"/>
    <property type="match status" value="1"/>
</dbReference>
<dbReference type="Pfam" id="PF13263">
    <property type="entry name" value="PHP_C"/>
    <property type="match status" value="1"/>
</dbReference>
<protein>
    <recommendedName>
        <fullName evidence="1">Polymerase/histidinol phosphatase N-terminal domain-containing protein</fullName>
    </recommendedName>
</protein>
<dbReference type="InterPro" id="IPR003141">
    <property type="entry name" value="Pol/His_phosphatase_N"/>
</dbReference>
<dbReference type="PANTHER" id="PTHR42924">
    <property type="entry name" value="EXONUCLEASE"/>
    <property type="match status" value="1"/>
</dbReference>
<organism evidence="2 3">
    <name type="scientific">Haloplanus vescus</name>
    <dbReference type="NCBI Taxonomy" id="555874"/>
    <lineage>
        <taxon>Archaea</taxon>
        <taxon>Methanobacteriati</taxon>
        <taxon>Methanobacteriota</taxon>
        <taxon>Stenosarchaea group</taxon>
        <taxon>Halobacteria</taxon>
        <taxon>Halobacteriales</taxon>
        <taxon>Haloferacaceae</taxon>
        <taxon>Haloplanus</taxon>
    </lineage>
</organism>
<name>A0A1H4AQH8_9EURY</name>
<dbReference type="InterPro" id="IPR052018">
    <property type="entry name" value="PHP_domain"/>
</dbReference>
<dbReference type="GO" id="GO:0004534">
    <property type="term" value="F:5'-3' RNA exonuclease activity"/>
    <property type="evidence" value="ECO:0007669"/>
    <property type="project" value="TreeGrafter"/>
</dbReference>
<dbReference type="InterPro" id="IPR004013">
    <property type="entry name" value="PHP_dom"/>
</dbReference>
<keyword evidence="3" id="KW-1185">Reference proteome</keyword>
<dbReference type="GO" id="GO:0035312">
    <property type="term" value="F:5'-3' DNA exonuclease activity"/>
    <property type="evidence" value="ECO:0007669"/>
    <property type="project" value="TreeGrafter"/>
</dbReference>
<dbReference type="Pfam" id="PF02811">
    <property type="entry name" value="PHP"/>
    <property type="match status" value="1"/>
</dbReference>
<dbReference type="AlphaFoldDB" id="A0A1H4AQH8"/>
<dbReference type="Proteomes" id="UP000236755">
    <property type="component" value="Unassembled WGS sequence"/>
</dbReference>
<evidence type="ECO:0000259" key="1">
    <source>
        <dbReference type="SMART" id="SM00481"/>
    </source>
</evidence>
<dbReference type="RefSeq" id="WP_092636028.1">
    <property type="nucleotide sequence ID" value="NZ_FNQT01000007.1"/>
</dbReference>
<dbReference type="Gene3D" id="3.20.20.140">
    <property type="entry name" value="Metal-dependent hydrolases"/>
    <property type="match status" value="1"/>
</dbReference>
<feature type="domain" description="Polymerase/histidinol phosphatase N-terminal" evidence="1">
    <location>
        <begin position="5"/>
        <end position="70"/>
    </location>
</feature>
<reference evidence="2 3" key="1">
    <citation type="submission" date="2016-10" db="EMBL/GenBank/DDBJ databases">
        <authorList>
            <person name="de Groot N.N."/>
        </authorList>
    </citation>
    <scope>NUCLEOTIDE SEQUENCE [LARGE SCALE GENOMIC DNA]</scope>
    <source>
        <strain evidence="2 3">CGMCC 1.8712</strain>
    </source>
</reference>
<accession>A0A1H4AQH8</accession>
<dbReference type="EMBL" id="FNQT01000007">
    <property type="protein sequence ID" value="SEA38146.1"/>
    <property type="molecule type" value="Genomic_DNA"/>
</dbReference>
<dbReference type="PANTHER" id="PTHR42924:SF3">
    <property type="entry name" value="POLYMERASE_HISTIDINOL PHOSPHATASE N-TERMINAL DOMAIN-CONTAINING PROTEIN"/>
    <property type="match status" value="1"/>
</dbReference>
<dbReference type="CDD" id="cd07432">
    <property type="entry name" value="PHP_HisPPase"/>
    <property type="match status" value="1"/>
</dbReference>
<dbReference type="OrthoDB" id="63337at2157"/>
<dbReference type="InterPro" id="IPR016195">
    <property type="entry name" value="Pol/histidinol_Pase-like"/>
</dbReference>
<dbReference type="SMART" id="SM00481">
    <property type="entry name" value="POLIIIAc"/>
    <property type="match status" value="1"/>
</dbReference>
<evidence type="ECO:0000313" key="3">
    <source>
        <dbReference type="Proteomes" id="UP000236755"/>
    </source>
</evidence>
<proteinExistence type="predicted"/>
<dbReference type="STRING" id="555874.SAMN04488065_2897"/>
<evidence type="ECO:0000313" key="2">
    <source>
        <dbReference type="EMBL" id="SEA38146.1"/>
    </source>
</evidence>